<reference evidence="7 8" key="1">
    <citation type="submission" date="2024-03" db="EMBL/GenBank/DDBJ databases">
        <title>The genome assembly and annotation of the cricket Gryllus longicercus Weissman &amp; Gray.</title>
        <authorList>
            <person name="Szrajer S."/>
            <person name="Gray D."/>
            <person name="Ylla G."/>
        </authorList>
    </citation>
    <scope>NUCLEOTIDE SEQUENCE [LARGE SCALE GENOMIC DNA]</scope>
    <source>
        <strain evidence="7">DAG 2021-001</strain>
        <tissue evidence="7">Whole body minus gut</tissue>
    </source>
</reference>
<dbReference type="Pfam" id="PF22060">
    <property type="entry name" value="Cep192_D1"/>
    <property type="match status" value="1"/>
</dbReference>
<feature type="domain" description="Cep192-like" evidence="5">
    <location>
        <begin position="881"/>
        <end position="1047"/>
    </location>
</feature>
<feature type="region of interest" description="Disordered" evidence="1">
    <location>
        <begin position="733"/>
        <end position="757"/>
    </location>
</feature>
<feature type="region of interest" description="Disordered" evidence="1">
    <location>
        <begin position="1195"/>
        <end position="1241"/>
    </location>
</feature>
<accession>A0AAN9W6K0</accession>
<feature type="domain" description="Cep192-like" evidence="3">
    <location>
        <begin position="631"/>
        <end position="721"/>
    </location>
</feature>
<dbReference type="AlphaFoldDB" id="A0AAN9W6K0"/>
<evidence type="ECO:0000259" key="4">
    <source>
        <dbReference type="Pfam" id="PF22073"/>
    </source>
</evidence>
<sequence length="1241" mass="137096">MEKFCSNKQIRTDSKTECNQQLKENLSSTMTTPAVPDELPEKLKESFSENTMPDGNLTLSILDELGSSHLSDSSIDLQLRFQRLLAESALENSAFEISRNPAETTRNEFTLGTSTPRFSQSNASLFGESNKQKTEEFEALFKKYYSEDFVPAENAAERLLADEKAWKQEFGFIPPGHQEKLELSCFSGIIGDAEISLKSVVGTQKTQKNKVTPEEYFNLKTDKMGSLDTILSSKERPNFGQDIESPNVNRARIAFVNPTTQEMPEKLVSNLEVSTSEVPGECSVQENEASCEFNVTPNEKSCSTLSVTGIEEILSKHLQDTPGTIARSILNPKNKTKSTFTQDISSLAPSEQLSDFLDNHAEKTLSEQSDRIQVEMSQTEYDAYVGCETSAVFQIQSKSSRWLKCKLSVHKIVYNNAIDTAVEKELSSNMQLPDVTLVGPGQKTTRTIIMTPTLPGNFEIYVNVSAEDAVTQLCKNCIVKFQMFSKMPKVEVREKGVPVNIVDFGTLAESCRQLISLEIMNYSDVNLPLTLNLEEVSSTQHTFTLCESDNDNSVNKCLKVDVAFKAPLIENRTSTQGGFVYYSAYLNIATTISSSAKTCLLKKLKLKGCVGITQLLFNFKSPVEISSPGPGVSKSVALSMKNGGVVPLDLKLTVIDSDTWQAQASNVITVSNSTPSILPGKETRLSLTFTPSWVFEEQIKRKLMIHVTPGGNLFEVEIHAHIKNDERSQIKERLSCHSSGSSQSVGSVSASSSRSITGMPVQTTHKYLVWNTVPVGKIEMQSCRLRNDWASTVKIRLSLVDGSHGFWLLNENGEHVLERKMRLHAKECVPVNVIFSPTKVGVAYGKILVHEAKQTGCSERFAIPLFGYCGTFNMSIRNISKDKSGNMWINLGPLDSNLHTQFTVFNKGNLDSFIYVNYVPKGVGALLQGVSVSIEPSKAVIAAGSNEIIKISFALQNDVSFIVKDGRDMLELGNLYITCGDEPTRQRIRRIRERQPGNPTLNRILNLENICSPFSGETCISELSVLNDPENALRSLCRTFQQHEIALTVECMDDRSMAMQTCIGSGHLGNQSLIFKSMLPDATFSASVQETSGKEVSSWTITPSTLTLLVPRFASGCITIASTNEDDQMFEIGSSEEFLSIEPSSGIIPGMGEVVVVVTCNVTSIPKTNIKCCLKVYLENDMKLVIVHIKPPPEKMSQQNQLIESDSEVSQKDSSSEKIAKNKANRQKSVQLPHSATYMKT</sequence>
<dbReference type="InterPro" id="IPR054092">
    <property type="entry name" value="Cep192-like_D6"/>
</dbReference>
<feature type="compositionally biased region" description="Polar residues" evidence="1">
    <location>
        <begin position="1227"/>
        <end position="1241"/>
    </location>
</feature>
<dbReference type="EMBL" id="JAZDUA010000005">
    <property type="protein sequence ID" value="KAK7874055.1"/>
    <property type="molecule type" value="Genomic_DNA"/>
</dbReference>
<dbReference type="InterPro" id="IPR054085">
    <property type="entry name" value="Cep192-like_D1"/>
</dbReference>
<keyword evidence="8" id="KW-1185">Reference proteome</keyword>
<evidence type="ECO:0000256" key="1">
    <source>
        <dbReference type="SAM" id="MobiDB-lite"/>
    </source>
</evidence>
<evidence type="ECO:0000259" key="5">
    <source>
        <dbReference type="Pfam" id="PF22074"/>
    </source>
</evidence>
<name>A0AAN9W6K0_9ORTH</name>
<feature type="domain" description="Cep192-like" evidence="6">
    <location>
        <begin position="1097"/>
        <end position="1190"/>
    </location>
</feature>
<feature type="domain" description="Cep192-like" evidence="2">
    <location>
        <begin position="383"/>
        <end position="470"/>
    </location>
</feature>
<dbReference type="Pfam" id="PF22067">
    <property type="entry name" value="Cep192_D3"/>
    <property type="match status" value="1"/>
</dbReference>
<organism evidence="7 8">
    <name type="scientific">Gryllus longicercus</name>
    <dbReference type="NCBI Taxonomy" id="2509291"/>
    <lineage>
        <taxon>Eukaryota</taxon>
        <taxon>Metazoa</taxon>
        <taxon>Ecdysozoa</taxon>
        <taxon>Arthropoda</taxon>
        <taxon>Hexapoda</taxon>
        <taxon>Insecta</taxon>
        <taxon>Pterygota</taxon>
        <taxon>Neoptera</taxon>
        <taxon>Polyneoptera</taxon>
        <taxon>Orthoptera</taxon>
        <taxon>Ensifera</taxon>
        <taxon>Gryllidea</taxon>
        <taxon>Grylloidea</taxon>
        <taxon>Gryllidae</taxon>
        <taxon>Gryllinae</taxon>
        <taxon>Gryllus</taxon>
    </lineage>
</organism>
<feature type="compositionally biased region" description="Basic and acidic residues" evidence="1">
    <location>
        <begin position="1"/>
        <end position="16"/>
    </location>
</feature>
<feature type="domain" description="Cep192/Spd-2-like" evidence="4">
    <location>
        <begin position="759"/>
        <end position="870"/>
    </location>
</feature>
<gene>
    <name evidence="7" type="ORF">R5R35_004605</name>
</gene>
<dbReference type="Pfam" id="PF22073">
    <property type="entry name" value="Cep192_D4"/>
    <property type="match status" value="1"/>
</dbReference>
<feature type="compositionally biased region" description="Low complexity" evidence="1">
    <location>
        <begin position="736"/>
        <end position="755"/>
    </location>
</feature>
<evidence type="ECO:0000313" key="8">
    <source>
        <dbReference type="Proteomes" id="UP001378592"/>
    </source>
</evidence>
<evidence type="ECO:0000259" key="2">
    <source>
        <dbReference type="Pfam" id="PF22060"/>
    </source>
</evidence>
<evidence type="ECO:0000259" key="6">
    <source>
        <dbReference type="Pfam" id="PF22076"/>
    </source>
</evidence>
<proteinExistence type="predicted"/>
<dbReference type="Pfam" id="PF22074">
    <property type="entry name" value="Cep192_D5"/>
    <property type="match status" value="1"/>
</dbReference>
<protein>
    <submittedName>
        <fullName evidence="7">Uncharacterized protein</fullName>
    </submittedName>
</protein>
<feature type="compositionally biased region" description="Basic and acidic residues" evidence="1">
    <location>
        <begin position="1209"/>
        <end position="1220"/>
    </location>
</feature>
<comment type="caution">
    <text evidence="7">The sequence shown here is derived from an EMBL/GenBank/DDBJ whole genome shotgun (WGS) entry which is preliminary data.</text>
</comment>
<dbReference type="InterPro" id="IPR054091">
    <property type="entry name" value="Cep192-like_D5"/>
</dbReference>
<dbReference type="Pfam" id="PF22076">
    <property type="entry name" value="Cep192_D6"/>
    <property type="match status" value="1"/>
</dbReference>
<feature type="compositionally biased region" description="Polar residues" evidence="1">
    <location>
        <begin position="17"/>
        <end position="32"/>
    </location>
</feature>
<dbReference type="Proteomes" id="UP001378592">
    <property type="component" value="Unassembled WGS sequence"/>
</dbReference>
<feature type="region of interest" description="Disordered" evidence="1">
    <location>
        <begin position="1"/>
        <end position="35"/>
    </location>
</feature>
<dbReference type="InterPro" id="IPR054089">
    <property type="entry name" value="Cep192-like_D3"/>
</dbReference>
<dbReference type="InterPro" id="IPR054090">
    <property type="entry name" value="Cep192_Spd-2-like_dom"/>
</dbReference>
<evidence type="ECO:0000259" key="3">
    <source>
        <dbReference type="Pfam" id="PF22067"/>
    </source>
</evidence>
<evidence type="ECO:0000313" key="7">
    <source>
        <dbReference type="EMBL" id="KAK7874055.1"/>
    </source>
</evidence>